<dbReference type="GO" id="GO:0016887">
    <property type="term" value="F:ATP hydrolysis activity"/>
    <property type="evidence" value="ECO:0007669"/>
    <property type="project" value="InterPro"/>
</dbReference>
<dbReference type="KEGG" id="rpa:TX73_012500"/>
<proteinExistence type="predicted"/>
<evidence type="ECO:0000259" key="2">
    <source>
        <dbReference type="Pfam" id="PF00005"/>
    </source>
</evidence>
<keyword evidence="3" id="KW-0547">Nucleotide-binding</keyword>
<dbReference type="InterPro" id="IPR050093">
    <property type="entry name" value="ABC_SmlMolc_Importer"/>
</dbReference>
<dbReference type="EMBL" id="CP116810">
    <property type="protein sequence ID" value="WCL92576.1"/>
    <property type="molecule type" value="Genomic_DNA"/>
</dbReference>
<organism evidence="3 4">
    <name type="scientific">Rhodopseudomonas palustris (strain ATCC BAA-98 / CGA009)</name>
    <dbReference type="NCBI Taxonomy" id="258594"/>
    <lineage>
        <taxon>Bacteria</taxon>
        <taxon>Pseudomonadati</taxon>
        <taxon>Pseudomonadota</taxon>
        <taxon>Alphaproteobacteria</taxon>
        <taxon>Hyphomicrobiales</taxon>
        <taxon>Nitrobacteraceae</taxon>
        <taxon>Rhodopseudomonas</taxon>
    </lineage>
</organism>
<gene>
    <name evidence="3" type="ORF">TX73_012500</name>
</gene>
<dbReference type="RefSeq" id="WP_234803396.1">
    <property type="nucleotide sequence ID" value="NZ_CP116810.1"/>
</dbReference>
<sequence>MQILCELLQLVELDGLADAMPDRLSGGQKQRLALIRALARRPSLLMLDEPLSALDPAMRRKLQDDLLRLHRRFGTTTLLVSHDVSEILRLADRVVRLEHGRIVFDGTPAESLVAASGYDAFVVTGIYLGERDASGTCAVLVDGRKLRLRLSEAGGLDIGDAVTLRIDQAVVQQFDQKQQNNFNGYLASTAEQAGPPRT</sequence>
<keyword evidence="3" id="KW-0067">ATP-binding</keyword>
<reference evidence="3 4" key="1">
    <citation type="journal article" date="2004" name="Nat. Biotechnol.">
        <title>Complete genome sequence of the metabolically versatile photosynthetic bacterium Rhodopseudomonas palustris.</title>
        <authorList>
            <person name="Larimer F.W."/>
            <person name="Chain P."/>
            <person name="Hauser L."/>
            <person name="Lamerdin J."/>
            <person name="Malfatti S."/>
            <person name="Do L."/>
            <person name="Land M.L."/>
            <person name="Pelletier D.A."/>
            <person name="Beatty J.T."/>
            <person name="Lang A.S."/>
            <person name="Tabita F.R."/>
            <person name="Gibson J.L."/>
            <person name="Hanson T.E."/>
            <person name="Bobst C."/>
            <person name="Torres J.L."/>
            <person name="Peres C."/>
            <person name="Harrison F.H."/>
            <person name="Gibson J."/>
            <person name="Harwood C.S."/>
        </authorList>
    </citation>
    <scope>NUCLEOTIDE SEQUENCE [LARGE SCALE GENOMIC DNA]</scope>
    <source>
        <strain evidence="4">ATCC BAA-98 / CGA009</strain>
    </source>
</reference>
<dbReference type="InterPro" id="IPR003439">
    <property type="entry name" value="ABC_transporter-like_ATP-bd"/>
</dbReference>
<evidence type="ECO:0000313" key="3">
    <source>
        <dbReference type="EMBL" id="WCL92576.1"/>
    </source>
</evidence>
<dbReference type="InterPro" id="IPR027417">
    <property type="entry name" value="P-loop_NTPase"/>
</dbReference>
<evidence type="ECO:0000256" key="1">
    <source>
        <dbReference type="ARBA" id="ARBA00022448"/>
    </source>
</evidence>
<accession>A0AAF0BPN0</accession>
<keyword evidence="1" id="KW-0813">Transport</keyword>
<dbReference type="GO" id="GO:0005524">
    <property type="term" value="F:ATP binding"/>
    <property type="evidence" value="ECO:0007669"/>
    <property type="project" value="UniProtKB-KW"/>
</dbReference>
<evidence type="ECO:0000313" key="4">
    <source>
        <dbReference type="Proteomes" id="UP000001426"/>
    </source>
</evidence>
<protein>
    <submittedName>
        <fullName evidence="3">ATP-binding cassette domain-containing protein</fullName>
    </submittedName>
</protein>
<dbReference type="AlphaFoldDB" id="A0AAF0BPN0"/>
<keyword evidence="4" id="KW-1185">Reference proteome</keyword>
<dbReference type="PANTHER" id="PTHR42781:SF4">
    <property type="entry name" value="SPERMIDINE_PUTRESCINE IMPORT ATP-BINDING PROTEIN POTA"/>
    <property type="match status" value="1"/>
</dbReference>
<dbReference type="Pfam" id="PF00005">
    <property type="entry name" value="ABC_tran"/>
    <property type="match status" value="1"/>
</dbReference>
<dbReference type="PANTHER" id="PTHR42781">
    <property type="entry name" value="SPERMIDINE/PUTRESCINE IMPORT ATP-BINDING PROTEIN POTA"/>
    <property type="match status" value="1"/>
</dbReference>
<name>A0AAF0BPN0_RHOPA</name>
<feature type="domain" description="ABC transporter" evidence="2">
    <location>
        <begin position="7"/>
        <end position="51"/>
    </location>
</feature>
<dbReference type="Gene3D" id="3.40.50.300">
    <property type="entry name" value="P-loop containing nucleotide triphosphate hydrolases"/>
    <property type="match status" value="1"/>
</dbReference>
<dbReference type="SUPFAM" id="SSF52540">
    <property type="entry name" value="P-loop containing nucleoside triphosphate hydrolases"/>
    <property type="match status" value="1"/>
</dbReference>
<dbReference type="GeneID" id="66893479"/>
<dbReference type="Proteomes" id="UP000001426">
    <property type="component" value="Chromosome"/>
</dbReference>